<feature type="transmembrane region" description="Helical" evidence="1">
    <location>
        <begin position="47"/>
        <end position="67"/>
    </location>
</feature>
<dbReference type="Proteomes" id="UP000589521">
    <property type="component" value="Unassembled WGS sequence"/>
</dbReference>
<feature type="transmembrane region" description="Helical" evidence="1">
    <location>
        <begin position="353"/>
        <end position="371"/>
    </location>
</feature>
<proteinExistence type="predicted"/>
<sequence>MWKICSQGLRSVQLLLALYGSFLLFPVFLVSFNQLRTWLGLGQGGTFPLFLPLLSYGFLGVFLGQSLMRPWIRRVRLAWFWGSLLGLVGLQSVVLGVYLFYYDRLNLGTTLALLLLAAALSSQLLRERLGTRLDGERYSRQLLGIFGLLLLFSLLMSLLGFVSSLPLGLVLLFLLDSLLLWGQLEKSSALVAVPARQTWLGLCFFGAILLPLVVIYWSPLGQEFAPGLRLAPAYDQAVLVALLFYLFFSAQWLGFKEVYLSPTWQDLVGGLNGSASAQSLEASERLCQRWMDGYLCLWVGEFFLVLVGVFLYMTSQPLNWVSYYLALLVPAYSLLQLLQAFQSLFQDLLQFSLVWRLVACFCGINGLFAGLSIWLGIFYFGLGFLLGAALAIALAYRQYEGLRGQWLYAIVSYYEEA</sequence>
<feature type="transmembrane region" description="Helical" evidence="1">
    <location>
        <begin position="12"/>
        <end position="35"/>
    </location>
</feature>
<feature type="transmembrane region" description="Helical" evidence="1">
    <location>
        <begin position="295"/>
        <end position="314"/>
    </location>
</feature>
<keyword evidence="1" id="KW-0472">Membrane</keyword>
<keyword evidence="1" id="KW-0812">Transmembrane</keyword>
<dbReference type="EMBL" id="JACBXX010000181">
    <property type="protein sequence ID" value="NYS97257.1"/>
    <property type="molecule type" value="Genomic_DNA"/>
</dbReference>
<organism evidence="2 3">
    <name type="scientific">Streptococcus danieliae</name>
    <dbReference type="NCBI Taxonomy" id="747656"/>
    <lineage>
        <taxon>Bacteria</taxon>
        <taxon>Bacillati</taxon>
        <taxon>Bacillota</taxon>
        <taxon>Bacilli</taxon>
        <taxon>Lactobacillales</taxon>
        <taxon>Streptococcaceae</taxon>
        <taxon>Streptococcus</taxon>
    </lineage>
</organism>
<dbReference type="RefSeq" id="WP_179925834.1">
    <property type="nucleotide sequence ID" value="NZ_JACBXX010000181.1"/>
</dbReference>
<dbReference type="AlphaFoldDB" id="A0A7Z0M8D6"/>
<evidence type="ECO:0000313" key="3">
    <source>
        <dbReference type="Proteomes" id="UP000589521"/>
    </source>
</evidence>
<evidence type="ECO:0000313" key="2">
    <source>
        <dbReference type="EMBL" id="NYS97257.1"/>
    </source>
</evidence>
<feature type="transmembrane region" description="Helical" evidence="1">
    <location>
        <begin position="138"/>
        <end position="159"/>
    </location>
</feature>
<feature type="transmembrane region" description="Helical" evidence="1">
    <location>
        <begin position="377"/>
        <end position="396"/>
    </location>
</feature>
<protein>
    <submittedName>
        <fullName evidence="2">Uncharacterized protein</fullName>
    </submittedName>
</protein>
<feature type="transmembrane region" description="Helical" evidence="1">
    <location>
        <begin position="107"/>
        <end position="126"/>
    </location>
</feature>
<feature type="transmembrane region" description="Helical" evidence="1">
    <location>
        <begin position="237"/>
        <end position="255"/>
    </location>
</feature>
<feature type="transmembrane region" description="Helical" evidence="1">
    <location>
        <begin position="320"/>
        <end position="341"/>
    </location>
</feature>
<reference evidence="2 3" key="1">
    <citation type="submission" date="2020-07" db="EMBL/GenBank/DDBJ databases">
        <title>MOT database genomes.</title>
        <authorList>
            <person name="Joseph S."/>
            <person name="Aduse-Opoku J."/>
            <person name="Hashim A."/>
            <person name="Wade W."/>
            <person name="Curtis M."/>
        </authorList>
    </citation>
    <scope>NUCLEOTIDE SEQUENCE [LARGE SCALE GENOMIC DNA]</scope>
    <source>
        <strain evidence="2 3">STR</strain>
    </source>
</reference>
<keyword evidence="1" id="KW-1133">Transmembrane helix</keyword>
<feature type="transmembrane region" description="Helical" evidence="1">
    <location>
        <begin position="196"/>
        <end position="217"/>
    </location>
</feature>
<evidence type="ECO:0000256" key="1">
    <source>
        <dbReference type="SAM" id="Phobius"/>
    </source>
</evidence>
<accession>A0A7Z0M8D6</accession>
<feature type="transmembrane region" description="Helical" evidence="1">
    <location>
        <begin position="79"/>
        <end position="101"/>
    </location>
</feature>
<gene>
    <name evidence="2" type="ORF">HZY94_08735</name>
</gene>
<name>A0A7Z0M8D6_9STRE</name>
<comment type="caution">
    <text evidence="2">The sequence shown here is derived from an EMBL/GenBank/DDBJ whole genome shotgun (WGS) entry which is preliminary data.</text>
</comment>